<proteinExistence type="predicted"/>
<evidence type="ECO:0000313" key="1">
    <source>
        <dbReference type="EMBL" id="KAJ8420782.1"/>
    </source>
</evidence>
<gene>
    <name evidence="1" type="ORF">Cgig2_022648</name>
</gene>
<sequence>MRVRLNYLPVSLEQRTFIWEQRTLMQVGLYYLLISMERWSFIWSRDLYMGQAELSSYIAEAVDVYRTFMNVTLNYLPMSLVQRTFMRIRLISSTKCWNYQFQLLTLVNTFRTFPWVRLNYLLILMEQGNSMWVRLSYLPISLEQRPLHGSSLIIFLYHWSNGPLCQSSLSQALLSSCNAGAVNLDAARTFMPVMLHYLPVSLEQWIFMWARLKYLPVSLEQRKFIWVRLNYLLVSLKQRAFILHYLPVSLEQQTFTWFRLNYLLVLLDYKPALHAGHAQLYSCFAGTGTFMQVRLNYLPISLEQRIFMLVRLKYNPISLEKRTYMWVTPNYLPVSLERQTFMWVRLNYLPISLEQ</sequence>
<comment type="caution">
    <text evidence="1">The sequence shown here is derived from an EMBL/GenBank/DDBJ whole genome shotgun (WGS) entry which is preliminary data.</text>
</comment>
<dbReference type="EMBL" id="JAKOGI010003152">
    <property type="protein sequence ID" value="KAJ8420782.1"/>
    <property type="molecule type" value="Genomic_DNA"/>
</dbReference>
<name>A0A9Q1JEU1_9CARY</name>
<accession>A0A9Q1JEU1</accession>
<organism evidence="1 2">
    <name type="scientific">Carnegiea gigantea</name>
    <dbReference type="NCBI Taxonomy" id="171969"/>
    <lineage>
        <taxon>Eukaryota</taxon>
        <taxon>Viridiplantae</taxon>
        <taxon>Streptophyta</taxon>
        <taxon>Embryophyta</taxon>
        <taxon>Tracheophyta</taxon>
        <taxon>Spermatophyta</taxon>
        <taxon>Magnoliopsida</taxon>
        <taxon>eudicotyledons</taxon>
        <taxon>Gunneridae</taxon>
        <taxon>Pentapetalae</taxon>
        <taxon>Caryophyllales</taxon>
        <taxon>Cactineae</taxon>
        <taxon>Cactaceae</taxon>
        <taxon>Cactoideae</taxon>
        <taxon>Echinocereeae</taxon>
        <taxon>Carnegiea</taxon>
    </lineage>
</organism>
<keyword evidence="2" id="KW-1185">Reference proteome</keyword>
<reference evidence="1" key="1">
    <citation type="submission" date="2022-04" db="EMBL/GenBank/DDBJ databases">
        <title>Carnegiea gigantea Genome sequencing and assembly v2.</title>
        <authorList>
            <person name="Copetti D."/>
            <person name="Sanderson M.J."/>
            <person name="Burquez A."/>
            <person name="Wojciechowski M.F."/>
        </authorList>
    </citation>
    <scope>NUCLEOTIDE SEQUENCE</scope>
    <source>
        <strain evidence="1">SGP5-SGP5p</strain>
        <tissue evidence="1">Aerial part</tissue>
    </source>
</reference>
<evidence type="ECO:0000313" key="2">
    <source>
        <dbReference type="Proteomes" id="UP001153076"/>
    </source>
</evidence>
<dbReference type="AlphaFoldDB" id="A0A9Q1JEU1"/>
<dbReference type="Proteomes" id="UP001153076">
    <property type="component" value="Unassembled WGS sequence"/>
</dbReference>
<protein>
    <submittedName>
        <fullName evidence="1">Uncharacterized protein</fullName>
    </submittedName>
</protein>